<dbReference type="PRINTS" id="PR00131">
    <property type="entry name" value="GLHYDRLASE1"/>
</dbReference>
<evidence type="ECO:0000256" key="1">
    <source>
        <dbReference type="ARBA" id="ARBA00010838"/>
    </source>
</evidence>
<dbReference type="Proteomes" id="UP000187609">
    <property type="component" value="Unassembled WGS sequence"/>
</dbReference>
<proteinExistence type="inferred from homology"/>
<evidence type="ECO:0000256" key="3">
    <source>
        <dbReference type="RuleBase" id="RU003690"/>
    </source>
</evidence>
<dbReference type="InterPro" id="IPR001360">
    <property type="entry name" value="Glyco_hydro_1"/>
</dbReference>
<name>A0A314L1X9_NICAT</name>
<dbReference type="Pfam" id="PF00232">
    <property type="entry name" value="Glyco_hydro_1"/>
    <property type="match status" value="1"/>
</dbReference>
<keyword evidence="5" id="KW-1185">Reference proteome</keyword>
<dbReference type="PANTHER" id="PTHR10353:SF333">
    <property type="entry name" value="BETA-GLUCOSIDASE 12-LIKE ISOFORM X1"/>
    <property type="match status" value="1"/>
</dbReference>
<dbReference type="AlphaFoldDB" id="A0A314L1X9"/>
<dbReference type="InterPro" id="IPR018120">
    <property type="entry name" value="Glyco_hydro_1_AS"/>
</dbReference>
<dbReference type="GO" id="GO:0005975">
    <property type="term" value="P:carbohydrate metabolic process"/>
    <property type="evidence" value="ECO:0007669"/>
    <property type="project" value="InterPro"/>
</dbReference>
<dbReference type="PANTHER" id="PTHR10353">
    <property type="entry name" value="GLYCOSYL HYDROLASE"/>
    <property type="match status" value="1"/>
</dbReference>
<feature type="active site" description="Nucleophile" evidence="2">
    <location>
        <position position="117"/>
    </location>
</feature>
<protein>
    <submittedName>
        <fullName evidence="4">Beta-glucosidase 12</fullName>
    </submittedName>
</protein>
<organism evidence="4 5">
    <name type="scientific">Nicotiana attenuata</name>
    <name type="common">Coyote tobacco</name>
    <dbReference type="NCBI Taxonomy" id="49451"/>
    <lineage>
        <taxon>Eukaryota</taxon>
        <taxon>Viridiplantae</taxon>
        <taxon>Streptophyta</taxon>
        <taxon>Embryophyta</taxon>
        <taxon>Tracheophyta</taxon>
        <taxon>Spermatophyta</taxon>
        <taxon>Magnoliopsida</taxon>
        <taxon>eudicotyledons</taxon>
        <taxon>Gunneridae</taxon>
        <taxon>Pentapetalae</taxon>
        <taxon>asterids</taxon>
        <taxon>lamiids</taxon>
        <taxon>Solanales</taxon>
        <taxon>Solanaceae</taxon>
        <taxon>Nicotianoideae</taxon>
        <taxon>Nicotianeae</taxon>
        <taxon>Nicotiana</taxon>
    </lineage>
</organism>
<dbReference type="EMBL" id="MJEQ01000552">
    <property type="protein sequence ID" value="OIT35495.1"/>
    <property type="molecule type" value="Genomic_DNA"/>
</dbReference>
<dbReference type="Gramene" id="OIT35495">
    <property type="protein sequence ID" value="OIT35495"/>
    <property type="gene ID" value="A4A49_02251"/>
</dbReference>
<dbReference type="Gene3D" id="3.20.20.80">
    <property type="entry name" value="Glycosidases"/>
    <property type="match status" value="1"/>
</dbReference>
<dbReference type="InterPro" id="IPR017853">
    <property type="entry name" value="GH"/>
</dbReference>
<gene>
    <name evidence="4" type="primary">BGLU12_5</name>
    <name evidence="4" type="ORF">A4A49_02251</name>
</gene>
<sequence>MSPLTYGDYPENMRKLVGSRLPNFTAEEAEMVKGSFDFLGLNYYTSTYARNKITPVDNNLNPRYSTDSQVTQTPLRNGKFIGEPTGSSNILVVPRGLRNLLVYAKEKYDNPIIYITENGMSDINTRAVEPGVNDIQRVNFHRRHLLMLNDALKDGVKVKGYLAWSLLDNFEWASGYTQRFGLNYIDFENNLKRYPKRSALWFKQFLLQ</sequence>
<dbReference type="SMR" id="A0A314L1X9"/>
<evidence type="ECO:0000313" key="5">
    <source>
        <dbReference type="Proteomes" id="UP000187609"/>
    </source>
</evidence>
<dbReference type="GO" id="GO:0008422">
    <property type="term" value="F:beta-glucosidase activity"/>
    <property type="evidence" value="ECO:0007669"/>
    <property type="project" value="TreeGrafter"/>
</dbReference>
<dbReference type="STRING" id="49451.A0A314L1X9"/>
<evidence type="ECO:0000313" key="4">
    <source>
        <dbReference type="EMBL" id="OIT35495.1"/>
    </source>
</evidence>
<comment type="caution">
    <text evidence="4">The sequence shown here is derived from an EMBL/GenBank/DDBJ whole genome shotgun (WGS) entry which is preliminary data.</text>
</comment>
<accession>A0A314L1X9</accession>
<reference evidence="4" key="1">
    <citation type="submission" date="2016-11" db="EMBL/GenBank/DDBJ databases">
        <title>The genome of Nicotiana attenuata.</title>
        <authorList>
            <person name="Xu S."/>
            <person name="Brockmoeller T."/>
            <person name="Gaquerel E."/>
            <person name="Navarro A."/>
            <person name="Kuhl H."/>
            <person name="Gase K."/>
            <person name="Ling Z."/>
            <person name="Zhou W."/>
            <person name="Kreitzer C."/>
            <person name="Stanke M."/>
            <person name="Tang H."/>
            <person name="Lyons E."/>
            <person name="Pandey P."/>
            <person name="Pandey S.P."/>
            <person name="Timmermann B."/>
            <person name="Baldwin I.T."/>
        </authorList>
    </citation>
    <scope>NUCLEOTIDE SEQUENCE [LARGE SCALE GENOMIC DNA]</scope>
    <source>
        <strain evidence="4">UT</strain>
    </source>
</reference>
<dbReference type="PROSITE" id="PS00572">
    <property type="entry name" value="GLYCOSYL_HYDROL_F1_1"/>
    <property type="match status" value="1"/>
</dbReference>
<evidence type="ECO:0000256" key="2">
    <source>
        <dbReference type="PROSITE-ProRule" id="PRU10055"/>
    </source>
</evidence>
<dbReference type="SUPFAM" id="SSF51445">
    <property type="entry name" value="(Trans)glycosidases"/>
    <property type="match status" value="1"/>
</dbReference>
<comment type="similarity">
    <text evidence="1 3">Belongs to the glycosyl hydrolase 1 family.</text>
</comment>